<sequence length="188" mass="21696">MVHLQKRVAHLVEVSAFNCEIIIDQFLNTVSWSFSNSDFQGTSTTRRMLQPTTTVATSDSQTKLHNNLKLPFRPTLQSEQHMPTDILLRTHKGEHLNSRHQQQDDHDHLPYYSDVDGFYGHSNRAPPHQQRSYFEELQKDERFLEFAGLVATTVTAIIVIIVLLFLIFKVSRDDSTAVEEDLCMKLKL</sequence>
<organism evidence="3 4">
    <name type="scientific">Helobdella robusta</name>
    <name type="common">Californian leech</name>
    <dbReference type="NCBI Taxonomy" id="6412"/>
    <lineage>
        <taxon>Eukaryota</taxon>
        <taxon>Metazoa</taxon>
        <taxon>Spiralia</taxon>
        <taxon>Lophotrochozoa</taxon>
        <taxon>Annelida</taxon>
        <taxon>Clitellata</taxon>
        <taxon>Hirudinea</taxon>
        <taxon>Rhynchobdellida</taxon>
        <taxon>Glossiphoniidae</taxon>
        <taxon>Helobdella</taxon>
    </lineage>
</organism>
<dbReference type="GeneID" id="20198198"/>
<dbReference type="RefSeq" id="XP_009009330.1">
    <property type="nucleotide sequence ID" value="XM_009011082.1"/>
</dbReference>
<evidence type="ECO:0000313" key="2">
    <source>
        <dbReference type="EMBL" id="ESO12610.1"/>
    </source>
</evidence>
<dbReference type="EnsemblMetazoa" id="HelroT159177">
    <property type="protein sequence ID" value="HelroP159177"/>
    <property type="gene ID" value="HelroG159177"/>
</dbReference>
<dbReference type="EMBL" id="KB095811">
    <property type="protein sequence ID" value="ESO12610.1"/>
    <property type="molecule type" value="Genomic_DNA"/>
</dbReference>
<evidence type="ECO:0000256" key="1">
    <source>
        <dbReference type="SAM" id="Phobius"/>
    </source>
</evidence>
<accession>T1ENP8</accession>
<protein>
    <submittedName>
        <fullName evidence="2 3">Uncharacterized protein</fullName>
    </submittedName>
</protein>
<proteinExistence type="predicted"/>
<evidence type="ECO:0000313" key="4">
    <source>
        <dbReference type="Proteomes" id="UP000015101"/>
    </source>
</evidence>
<reference evidence="3" key="3">
    <citation type="submission" date="2015-06" db="UniProtKB">
        <authorList>
            <consortium name="EnsemblMetazoa"/>
        </authorList>
    </citation>
    <scope>IDENTIFICATION</scope>
</reference>
<dbReference type="EMBL" id="AMQM01000202">
    <property type="status" value="NOT_ANNOTATED_CDS"/>
    <property type="molecule type" value="Genomic_DNA"/>
</dbReference>
<evidence type="ECO:0000313" key="3">
    <source>
        <dbReference type="EnsemblMetazoa" id="HelroP159177"/>
    </source>
</evidence>
<reference evidence="4" key="1">
    <citation type="submission" date="2012-12" db="EMBL/GenBank/DDBJ databases">
        <authorList>
            <person name="Hellsten U."/>
            <person name="Grimwood J."/>
            <person name="Chapman J.A."/>
            <person name="Shapiro H."/>
            <person name="Aerts A."/>
            <person name="Otillar R.P."/>
            <person name="Terry A.Y."/>
            <person name="Boore J.L."/>
            <person name="Simakov O."/>
            <person name="Marletaz F."/>
            <person name="Cho S.-J."/>
            <person name="Edsinger-Gonzales E."/>
            <person name="Havlak P."/>
            <person name="Kuo D.-H."/>
            <person name="Larsson T."/>
            <person name="Lv J."/>
            <person name="Arendt D."/>
            <person name="Savage R."/>
            <person name="Osoegawa K."/>
            <person name="de Jong P."/>
            <person name="Lindberg D.R."/>
            <person name="Seaver E.C."/>
            <person name="Weisblat D.A."/>
            <person name="Putnam N.H."/>
            <person name="Grigoriev I.V."/>
            <person name="Rokhsar D.S."/>
        </authorList>
    </citation>
    <scope>NUCLEOTIDE SEQUENCE</scope>
</reference>
<dbReference type="KEGG" id="hro:HELRODRAFT_159177"/>
<reference evidence="2 4" key="2">
    <citation type="journal article" date="2013" name="Nature">
        <title>Insights into bilaterian evolution from three spiralian genomes.</title>
        <authorList>
            <person name="Simakov O."/>
            <person name="Marletaz F."/>
            <person name="Cho S.J."/>
            <person name="Edsinger-Gonzales E."/>
            <person name="Havlak P."/>
            <person name="Hellsten U."/>
            <person name="Kuo D.H."/>
            <person name="Larsson T."/>
            <person name="Lv J."/>
            <person name="Arendt D."/>
            <person name="Savage R."/>
            <person name="Osoegawa K."/>
            <person name="de Jong P."/>
            <person name="Grimwood J."/>
            <person name="Chapman J.A."/>
            <person name="Shapiro H."/>
            <person name="Aerts A."/>
            <person name="Otillar R.P."/>
            <person name="Terry A.Y."/>
            <person name="Boore J.L."/>
            <person name="Grigoriev I.V."/>
            <person name="Lindberg D.R."/>
            <person name="Seaver E.C."/>
            <person name="Weisblat D.A."/>
            <person name="Putnam N.H."/>
            <person name="Rokhsar D.S."/>
        </authorList>
    </citation>
    <scope>NUCLEOTIDE SEQUENCE</scope>
</reference>
<keyword evidence="1" id="KW-0812">Transmembrane</keyword>
<dbReference type="InParanoid" id="T1ENP8"/>
<dbReference type="AlphaFoldDB" id="T1ENP8"/>
<dbReference type="Proteomes" id="UP000015101">
    <property type="component" value="Unassembled WGS sequence"/>
</dbReference>
<dbReference type="CTD" id="20198198"/>
<gene>
    <name evidence="3" type="primary">20198198</name>
    <name evidence="2" type="ORF">HELRODRAFT_159177</name>
</gene>
<name>T1ENP8_HELRO</name>
<keyword evidence="1" id="KW-1133">Transmembrane helix</keyword>
<keyword evidence="1" id="KW-0472">Membrane</keyword>
<feature type="transmembrane region" description="Helical" evidence="1">
    <location>
        <begin position="146"/>
        <end position="168"/>
    </location>
</feature>
<keyword evidence="4" id="KW-1185">Reference proteome</keyword>
<dbReference type="HOGENOM" id="CLU_1442540_0_0_1"/>